<evidence type="ECO:0000313" key="4">
    <source>
        <dbReference type="EMBL" id="HEO41796.1"/>
    </source>
</evidence>
<evidence type="ECO:0000313" key="3">
    <source>
        <dbReference type="EMBL" id="HEH82922.1"/>
    </source>
</evidence>
<keyword evidence="1" id="KW-0732">Signal</keyword>
<dbReference type="InterPro" id="IPR047589">
    <property type="entry name" value="DUF11_rpt"/>
</dbReference>
<organism evidence="3">
    <name type="scientific">Thermus islandicus</name>
    <dbReference type="NCBI Taxonomy" id="540988"/>
    <lineage>
        <taxon>Bacteria</taxon>
        <taxon>Thermotogati</taxon>
        <taxon>Deinococcota</taxon>
        <taxon>Deinococci</taxon>
        <taxon>Thermales</taxon>
        <taxon>Thermaceae</taxon>
        <taxon>Thermus</taxon>
    </lineage>
</organism>
<accession>A0A7C2C1H4</accession>
<dbReference type="PANTHER" id="PTHR34819">
    <property type="entry name" value="LARGE CYSTEINE-RICH PERIPLASMIC PROTEIN OMCB"/>
    <property type="match status" value="1"/>
</dbReference>
<dbReference type="PANTHER" id="PTHR34819:SF3">
    <property type="entry name" value="CELL SURFACE PROTEIN"/>
    <property type="match status" value="1"/>
</dbReference>
<dbReference type="AlphaFoldDB" id="A0A7C2C1H4"/>
<dbReference type="SUPFAM" id="SSF117074">
    <property type="entry name" value="Hypothetical protein PA1324"/>
    <property type="match status" value="1"/>
</dbReference>
<dbReference type="InterPro" id="IPR013783">
    <property type="entry name" value="Ig-like_fold"/>
</dbReference>
<sequence length="1003" mass="104289">MKRLWSAFLFSLASALAQVVTPFQARFGPVNERGDILLIGNTLMCMSQSGSTTQCDTTWMNSSSSNNTAVSNNQLDPNRRLIFVNADPAAPPWGQGRGGSSSATLSLPPGAQVLWAGLYWGARADPSASGRNAIYLKPPGASSYQQITGTLLGTITTQATDTTRPYAAFADVTSIVQARGSGAYWVGGILAQTGNDGLGFYAGWALVVAYRDPNATFKNLVVYNGLAVVSANNPATIVPSGFLTPATGTVNARVGAVAFEGDAGITGDQLLLNGQAISDAQNPANNFFNSSVSDMGTRFTNKTPNFLNQMAVDVDRFDATGRIPNGATSATLTFTSTQDVYFPAVLTFAVDIYFPNLKTTFTKTVSDLNGGQVLVGDILEYEVSFQNTGLDGATNVVLTDPIPAGTQYVPGSLQVVQNAAGAPTGTFTDAPGDDIAEYDAQNGRVVFRLGTGATASQGGLILPGQGARVRFRVKILPSAANQNVVNTAEIRYNAQTLGSSYTDTASAAASVTVVGFTLSGQVYHDREPNGLKAPGEDWSDGAAVWVKLFSGTTLVAAAQVSPGSGAFSFQGIAPGSYTLVLDDNSNAGDTTPTPPAGWLFINPATGSLSVNVNGDATGLLFGLFRGFVVEGRVFRDDGLGGGSANDAWQNGGEPGIGNVEVRATDGSNTRATLTDGSGYYRLYVPASWGSVTLSHPLRPATGWNDGTAATKVASWQEATAQASPGATVSLGQAQGLSGQTLPRNFGVVRDGRLYPDGSGQTTSPGTYTFRHWYAPGTLGALTLSTGNTPRYAYQVRLDGNCDGAFGPGEDWQALPYSLSVGSAWPREADGSLKACALEVRALVPAGEPSGAVDILLLRSALAWSGNAPVVDSDGLTDTLQVAGGEVRLSKRVRNVSQNTPFGTTAQGKPGEVLEYCIAYQNLGTAPVTAFVLTDPVPFFTDPLTAVGDYGGRAIRWTHGASTLFLTAQSGDDAGEIQGGIVRVAVGTVDPGATGEVCYRVQVR</sequence>
<dbReference type="InterPro" id="IPR051172">
    <property type="entry name" value="Chlamydia_OmcB"/>
</dbReference>
<reference evidence="3" key="1">
    <citation type="journal article" date="2020" name="mSystems">
        <title>Genome- and Community-Level Interaction Insights into Carbon Utilization and Element Cycling Functions of Hydrothermarchaeota in Hydrothermal Sediment.</title>
        <authorList>
            <person name="Zhou Z."/>
            <person name="Liu Y."/>
            <person name="Xu W."/>
            <person name="Pan J."/>
            <person name="Luo Z.H."/>
            <person name="Li M."/>
        </authorList>
    </citation>
    <scope>NUCLEOTIDE SEQUENCE [LARGE SCALE GENOMIC DNA]</scope>
    <source>
        <strain evidence="4">SpSt-189</strain>
        <strain evidence="3">SpSt-246</strain>
    </source>
</reference>
<dbReference type="Gene3D" id="2.60.40.740">
    <property type="match status" value="1"/>
</dbReference>
<comment type="caution">
    <text evidence="3">The sequence shown here is derived from an EMBL/GenBank/DDBJ whole genome shotgun (WGS) entry which is preliminary data.</text>
</comment>
<dbReference type="Gene3D" id="2.60.40.10">
    <property type="entry name" value="Immunoglobulins"/>
    <property type="match status" value="1"/>
</dbReference>
<gene>
    <name evidence="4" type="ORF">ENP09_02690</name>
    <name evidence="3" type="ORF">ENP73_08155</name>
</gene>
<name>A0A7C2C1H4_9DEIN</name>
<dbReference type="EMBL" id="DSKL01000317">
    <property type="protein sequence ID" value="HEH82922.1"/>
    <property type="molecule type" value="Genomic_DNA"/>
</dbReference>
<feature type="domain" description="DUF11" evidence="2">
    <location>
        <begin position="369"/>
        <end position="490"/>
    </location>
</feature>
<dbReference type="EMBL" id="DSHZ01000140">
    <property type="protein sequence ID" value="HEO41796.1"/>
    <property type="molecule type" value="Genomic_DNA"/>
</dbReference>
<dbReference type="InterPro" id="IPR001434">
    <property type="entry name" value="OmcB-like_DUF11"/>
</dbReference>
<evidence type="ECO:0000259" key="2">
    <source>
        <dbReference type="Pfam" id="PF01345"/>
    </source>
</evidence>
<proteinExistence type="predicted"/>
<dbReference type="Pfam" id="PF01345">
    <property type="entry name" value="DUF11"/>
    <property type="match status" value="1"/>
</dbReference>
<protein>
    <submittedName>
        <fullName evidence="3">DUF11 domain-containing protein</fullName>
    </submittedName>
</protein>
<evidence type="ECO:0000256" key="1">
    <source>
        <dbReference type="SAM" id="SignalP"/>
    </source>
</evidence>
<dbReference type="NCBIfam" id="TIGR01451">
    <property type="entry name" value="B_ant_repeat"/>
    <property type="match status" value="1"/>
</dbReference>
<feature type="signal peptide" evidence="1">
    <location>
        <begin position="1"/>
        <end position="17"/>
    </location>
</feature>
<feature type="chain" id="PRO_5035086907" evidence="1">
    <location>
        <begin position="18"/>
        <end position="1003"/>
    </location>
</feature>